<sequence length="133" mass="14253">MFKKMVVITFIALITVAIVGCTTTTLRTEEKVLICSGALTQLVLPQCDLIPGEKYTEFCEDVIAASATACEAGFTDNPSLMCSEIGNQQSGCDLIPFEEGDDVDGPKICKQVLSVGELVCMVFVREGEVPDGH</sequence>
<proteinExistence type="predicted"/>
<name>A0A0F9KC32_9ZZZZ</name>
<dbReference type="EMBL" id="LAZR01013938">
    <property type="protein sequence ID" value="KKM19658.1"/>
    <property type="molecule type" value="Genomic_DNA"/>
</dbReference>
<accession>A0A0F9KC32</accession>
<evidence type="ECO:0000313" key="1">
    <source>
        <dbReference type="EMBL" id="KKM19658.1"/>
    </source>
</evidence>
<evidence type="ECO:0008006" key="2">
    <source>
        <dbReference type="Google" id="ProtNLM"/>
    </source>
</evidence>
<gene>
    <name evidence="1" type="ORF">LCGC14_1653380</name>
</gene>
<organism evidence="1">
    <name type="scientific">marine sediment metagenome</name>
    <dbReference type="NCBI Taxonomy" id="412755"/>
    <lineage>
        <taxon>unclassified sequences</taxon>
        <taxon>metagenomes</taxon>
        <taxon>ecological metagenomes</taxon>
    </lineage>
</organism>
<protein>
    <recommendedName>
        <fullName evidence="2">Lipoprotein</fullName>
    </recommendedName>
</protein>
<comment type="caution">
    <text evidence="1">The sequence shown here is derived from an EMBL/GenBank/DDBJ whole genome shotgun (WGS) entry which is preliminary data.</text>
</comment>
<dbReference type="AlphaFoldDB" id="A0A0F9KC32"/>
<reference evidence="1" key="1">
    <citation type="journal article" date="2015" name="Nature">
        <title>Complex archaea that bridge the gap between prokaryotes and eukaryotes.</title>
        <authorList>
            <person name="Spang A."/>
            <person name="Saw J.H."/>
            <person name="Jorgensen S.L."/>
            <person name="Zaremba-Niedzwiedzka K."/>
            <person name="Martijn J."/>
            <person name="Lind A.E."/>
            <person name="van Eijk R."/>
            <person name="Schleper C."/>
            <person name="Guy L."/>
            <person name="Ettema T.J."/>
        </authorList>
    </citation>
    <scope>NUCLEOTIDE SEQUENCE</scope>
</reference>
<dbReference type="PROSITE" id="PS51257">
    <property type="entry name" value="PROKAR_LIPOPROTEIN"/>
    <property type="match status" value="1"/>
</dbReference>